<evidence type="ECO:0000313" key="4">
    <source>
        <dbReference type="EMBL" id="MBC8336835.1"/>
    </source>
</evidence>
<dbReference type="PANTHER" id="PTHR43191">
    <property type="entry name" value="RRNA METHYLTRANSFERASE 3"/>
    <property type="match status" value="1"/>
</dbReference>
<evidence type="ECO:0000256" key="1">
    <source>
        <dbReference type="ARBA" id="ARBA00022603"/>
    </source>
</evidence>
<dbReference type="EMBL" id="JACNJN010000199">
    <property type="protein sequence ID" value="MBC8336835.1"/>
    <property type="molecule type" value="Genomic_DNA"/>
</dbReference>
<dbReference type="AlphaFoldDB" id="A0A8J6NP42"/>
<evidence type="ECO:0000256" key="2">
    <source>
        <dbReference type="ARBA" id="ARBA00022679"/>
    </source>
</evidence>
<dbReference type="Proteomes" id="UP000614469">
    <property type="component" value="Unassembled WGS sequence"/>
</dbReference>
<name>A0A8J6NP42_9CHLR</name>
<dbReference type="GO" id="GO:0032259">
    <property type="term" value="P:methylation"/>
    <property type="evidence" value="ECO:0007669"/>
    <property type="project" value="UniProtKB-KW"/>
</dbReference>
<sequence>MTKPISFHTQECTNESCKFRFPLMGGERAIDACPSCGAPIRMIDSAYQRHSVGKGNLTPRPVEIVAFLDNVRSLYNVGSIFRTAEAVGISQIHLCGMTPTPDNPRLAKTAIGAEQMIPWHYHKNGVVAAKKLQDQGIGLWAIEGGEVATPLFETEAPQDDQRIALVIGNELAGVDPGILAICERILYIPMGGRKESLNITVAFGIAAYFLRYPN</sequence>
<dbReference type="GO" id="GO:0008173">
    <property type="term" value="F:RNA methyltransferase activity"/>
    <property type="evidence" value="ECO:0007669"/>
    <property type="project" value="InterPro"/>
</dbReference>
<proteinExistence type="predicted"/>
<evidence type="ECO:0000313" key="5">
    <source>
        <dbReference type="Proteomes" id="UP000614469"/>
    </source>
</evidence>
<dbReference type="PANTHER" id="PTHR43191:SF7">
    <property type="entry name" value="OBP33PEP LIKE PROTEIN"/>
    <property type="match status" value="1"/>
</dbReference>
<protein>
    <submittedName>
        <fullName evidence="4">TrmH family RNA methyltransferase</fullName>
    </submittedName>
</protein>
<organism evidence="4 5">
    <name type="scientific">Candidatus Desulfolinea nitratireducens</name>
    <dbReference type="NCBI Taxonomy" id="2841698"/>
    <lineage>
        <taxon>Bacteria</taxon>
        <taxon>Bacillati</taxon>
        <taxon>Chloroflexota</taxon>
        <taxon>Anaerolineae</taxon>
        <taxon>Anaerolineales</taxon>
        <taxon>Anaerolineales incertae sedis</taxon>
        <taxon>Candidatus Desulfolinea</taxon>
    </lineage>
</organism>
<dbReference type="Gene3D" id="3.40.1280.10">
    <property type="match status" value="1"/>
</dbReference>
<dbReference type="InterPro" id="IPR029026">
    <property type="entry name" value="tRNA_m1G_MTases_N"/>
</dbReference>
<keyword evidence="1 4" id="KW-0489">Methyltransferase</keyword>
<keyword evidence="2" id="KW-0808">Transferase</keyword>
<comment type="caution">
    <text evidence="4">The sequence shown here is derived from an EMBL/GenBank/DDBJ whole genome shotgun (WGS) entry which is preliminary data.</text>
</comment>
<accession>A0A8J6NP42</accession>
<dbReference type="InterPro" id="IPR001537">
    <property type="entry name" value="SpoU_MeTrfase"/>
</dbReference>
<reference evidence="4 5" key="1">
    <citation type="submission" date="2020-08" db="EMBL/GenBank/DDBJ databases">
        <title>Bridging the membrane lipid divide: bacteria of the FCB group superphylum have the potential to synthesize archaeal ether lipids.</title>
        <authorList>
            <person name="Villanueva L."/>
            <person name="Von Meijenfeldt F.A.B."/>
            <person name="Westbye A.B."/>
            <person name="Yadav S."/>
            <person name="Hopmans E.C."/>
            <person name="Dutilh B.E."/>
            <person name="Sinninghe Damste J.S."/>
        </authorList>
    </citation>
    <scope>NUCLEOTIDE SEQUENCE [LARGE SCALE GENOMIC DNA]</scope>
    <source>
        <strain evidence="4">NIOZ-UU36</strain>
    </source>
</reference>
<dbReference type="SUPFAM" id="SSF75217">
    <property type="entry name" value="alpha/beta knot"/>
    <property type="match status" value="1"/>
</dbReference>
<dbReference type="GO" id="GO:0006396">
    <property type="term" value="P:RNA processing"/>
    <property type="evidence" value="ECO:0007669"/>
    <property type="project" value="InterPro"/>
</dbReference>
<feature type="domain" description="tRNA/rRNA methyltransferase SpoU type" evidence="3">
    <location>
        <begin position="64"/>
        <end position="208"/>
    </location>
</feature>
<dbReference type="InterPro" id="IPR029028">
    <property type="entry name" value="Alpha/beta_knot_MTases"/>
</dbReference>
<dbReference type="Pfam" id="PF00588">
    <property type="entry name" value="SpoU_methylase"/>
    <property type="match status" value="1"/>
</dbReference>
<gene>
    <name evidence="4" type="ORF">H8E29_16360</name>
</gene>
<evidence type="ECO:0000259" key="3">
    <source>
        <dbReference type="Pfam" id="PF00588"/>
    </source>
</evidence>
<dbReference type="GO" id="GO:0003723">
    <property type="term" value="F:RNA binding"/>
    <property type="evidence" value="ECO:0007669"/>
    <property type="project" value="InterPro"/>
</dbReference>
<dbReference type="InterPro" id="IPR051259">
    <property type="entry name" value="rRNA_Methyltransferase"/>
</dbReference>